<name>A0A9D3W790_9ROSI</name>
<evidence type="ECO:0000313" key="1">
    <source>
        <dbReference type="EMBL" id="KAH1113912.1"/>
    </source>
</evidence>
<proteinExistence type="predicted"/>
<sequence>MNMAHELEPRRFRQRFERLESQMSSLPTDLQTWLGSMENWQRTQSYDKGFRYGQMTTNLVEAVNSIFRCTHHLPISAMFSETFYRLTTLMPKIGLRQAKQIEAGHVYVEAIRKAMVVNSRRAQTMNVELHSRDLETF</sequence>
<organism evidence="1 2">
    <name type="scientific">Gossypium stocksii</name>
    <dbReference type="NCBI Taxonomy" id="47602"/>
    <lineage>
        <taxon>Eukaryota</taxon>
        <taxon>Viridiplantae</taxon>
        <taxon>Streptophyta</taxon>
        <taxon>Embryophyta</taxon>
        <taxon>Tracheophyta</taxon>
        <taxon>Spermatophyta</taxon>
        <taxon>Magnoliopsida</taxon>
        <taxon>eudicotyledons</taxon>
        <taxon>Gunneridae</taxon>
        <taxon>Pentapetalae</taxon>
        <taxon>rosids</taxon>
        <taxon>malvids</taxon>
        <taxon>Malvales</taxon>
        <taxon>Malvaceae</taxon>
        <taxon>Malvoideae</taxon>
        <taxon>Gossypium</taxon>
    </lineage>
</organism>
<reference evidence="1 2" key="1">
    <citation type="journal article" date="2021" name="Plant Biotechnol. J.">
        <title>Multi-omics assisted identification of the key and species-specific regulatory components of drought-tolerant mechanisms in Gossypium stocksii.</title>
        <authorList>
            <person name="Yu D."/>
            <person name="Ke L."/>
            <person name="Zhang D."/>
            <person name="Wu Y."/>
            <person name="Sun Y."/>
            <person name="Mei J."/>
            <person name="Sun J."/>
            <person name="Sun Y."/>
        </authorList>
    </citation>
    <scope>NUCLEOTIDE SEQUENCE [LARGE SCALE GENOMIC DNA]</scope>
    <source>
        <strain evidence="2">cv. E1</strain>
        <tissue evidence="1">Leaf</tissue>
    </source>
</reference>
<dbReference type="AlphaFoldDB" id="A0A9D3W790"/>
<accession>A0A9D3W790</accession>
<protein>
    <submittedName>
        <fullName evidence="1">Uncharacterized protein</fullName>
    </submittedName>
</protein>
<dbReference type="OrthoDB" id="1747431at2759"/>
<comment type="caution">
    <text evidence="1">The sequence shown here is derived from an EMBL/GenBank/DDBJ whole genome shotgun (WGS) entry which is preliminary data.</text>
</comment>
<gene>
    <name evidence="1" type="ORF">J1N35_007290</name>
</gene>
<keyword evidence="2" id="KW-1185">Reference proteome</keyword>
<dbReference type="EMBL" id="JAIQCV010000003">
    <property type="protein sequence ID" value="KAH1113912.1"/>
    <property type="molecule type" value="Genomic_DNA"/>
</dbReference>
<dbReference type="Proteomes" id="UP000828251">
    <property type="component" value="Unassembled WGS sequence"/>
</dbReference>
<evidence type="ECO:0000313" key="2">
    <source>
        <dbReference type="Proteomes" id="UP000828251"/>
    </source>
</evidence>